<sequence length="281" mass="29735">MSNHVAVITDSTACIPDQLASQWGIRVVQVQLQVGDRLDDEHRFNRPELIAAMRAGEEVSTSPPEVGAFFWAYQDALSSGASAVVSIHISGRMSATARAAQEAAQQTPVPVHVVDSQTTGMSLGFAALSAARAAAAGAQLRRVLDAATYRSQTSTELLYVDTLDYLRRGGRIGGAAAWVGTALSLKPLLTVREGEVRPVSRVPGRRRAQAKLVDLAVDRAGTRPVDVAVVRFGDDEQVLDLADQLRKRVRDVRDLVVAEASTVIGAHVGPGALGITVSPAG</sequence>
<name>A0A4Q7JB49_9PSEU</name>
<dbReference type="PANTHER" id="PTHR33434:SF2">
    <property type="entry name" value="FATTY ACID-BINDING PROTEIN TM_1468"/>
    <property type="match status" value="1"/>
</dbReference>
<gene>
    <name evidence="2" type="ORF">EWH70_06190</name>
</gene>
<keyword evidence="3" id="KW-1185">Reference proteome</keyword>
<evidence type="ECO:0000313" key="3">
    <source>
        <dbReference type="Proteomes" id="UP000292003"/>
    </source>
</evidence>
<dbReference type="GO" id="GO:0008289">
    <property type="term" value="F:lipid binding"/>
    <property type="evidence" value="ECO:0007669"/>
    <property type="project" value="UniProtKB-KW"/>
</dbReference>
<dbReference type="PROSITE" id="PS51482">
    <property type="entry name" value="DEGV"/>
    <property type="match status" value="1"/>
</dbReference>
<evidence type="ECO:0000313" key="2">
    <source>
        <dbReference type="EMBL" id="RZQ64507.1"/>
    </source>
</evidence>
<reference evidence="2 3" key="1">
    <citation type="submission" date="2019-02" db="EMBL/GenBank/DDBJ databases">
        <title>Draft genome sequence of Amycolatopsis sp. 8-3EHSu isolated from roots of Suaeda maritima.</title>
        <authorList>
            <person name="Duangmal K."/>
            <person name="Chantavorakit T."/>
        </authorList>
    </citation>
    <scope>NUCLEOTIDE SEQUENCE [LARGE SCALE GENOMIC DNA]</scope>
    <source>
        <strain evidence="2 3">8-3EHSu</strain>
    </source>
</reference>
<dbReference type="InterPro" id="IPR043168">
    <property type="entry name" value="DegV_C"/>
</dbReference>
<dbReference type="PANTHER" id="PTHR33434">
    <property type="entry name" value="DEGV DOMAIN-CONTAINING PROTEIN DR_1986-RELATED"/>
    <property type="match status" value="1"/>
</dbReference>
<proteinExistence type="predicted"/>
<dbReference type="RefSeq" id="WP_130474306.1">
    <property type="nucleotide sequence ID" value="NZ_SFCC01000003.1"/>
</dbReference>
<accession>A0A4Q7JB49</accession>
<dbReference type="EMBL" id="SFCC01000003">
    <property type="protein sequence ID" value="RZQ64507.1"/>
    <property type="molecule type" value="Genomic_DNA"/>
</dbReference>
<organism evidence="2 3">
    <name type="scientific">Amycolatopsis suaedae</name>
    <dbReference type="NCBI Taxonomy" id="2510978"/>
    <lineage>
        <taxon>Bacteria</taxon>
        <taxon>Bacillati</taxon>
        <taxon>Actinomycetota</taxon>
        <taxon>Actinomycetes</taxon>
        <taxon>Pseudonocardiales</taxon>
        <taxon>Pseudonocardiaceae</taxon>
        <taxon>Amycolatopsis</taxon>
    </lineage>
</organism>
<dbReference type="OrthoDB" id="9760324at2"/>
<dbReference type="Pfam" id="PF02645">
    <property type="entry name" value="DegV"/>
    <property type="match status" value="1"/>
</dbReference>
<dbReference type="InterPro" id="IPR003797">
    <property type="entry name" value="DegV"/>
</dbReference>
<dbReference type="Gene3D" id="3.30.1180.10">
    <property type="match status" value="1"/>
</dbReference>
<dbReference type="SUPFAM" id="SSF82549">
    <property type="entry name" value="DAK1/DegV-like"/>
    <property type="match status" value="1"/>
</dbReference>
<evidence type="ECO:0000256" key="1">
    <source>
        <dbReference type="ARBA" id="ARBA00023121"/>
    </source>
</evidence>
<dbReference type="Proteomes" id="UP000292003">
    <property type="component" value="Unassembled WGS sequence"/>
</dbReference>
<dbReference type="AlphaFoldDB" id="A0A4Q7JB49"/>
<comment type="caution">
    <text evidence="2">The sequence shown here is derived from an EMBL/GenBank/DDBJ whole genome shotgun (WGS) entry which is preliminary data.</text>
</comment>
<protein>
    <submittedName>
        <fullName evidence="2">DegV family protein</fullName>
    </submittedName>
</protein>
<dbReference type="InterPro" id="IPR050270">
    <property type="entry name" value="DegV_domain_contain"/>
</dbReference>
<dbReference type="NCBIfam" id="TIGR00762">
    <property type="entry name" value="DegV"/>
    <property type="match status" value="1"/>
</dbReference>
<dbReference type="Gene3D" id="3.40.50.10170">
    <property type="match status" value="1"/>
</dbReference>
<keyword evidence="1" id="KW-0446">Lipid-binding</keyword>